<protein>
    <recommendedName>
        <fullName evidence="5">Thiol:disulfide interchange protein</fullName>
    </recommendedName>
</protein>
<accession>S3BGJ9</accession>
<organism evidence="3 4">
    <name type="scientific">Sutterella wadsworthensis HGA0223</name>
    <dbReference type="NCBI Taxonomy" id="1203554"/>
    <lineage>
        <taxon>Bacteria</taxon>
        <taxon>Pseudomonadati</taxon>
        <taxon>Pseudomonadota</taxon>
        <taxon>Betaproteobacteria</taxon>
        <taxon>Burkholderiales</taxon>
        <taxon>Sutterellaceae</taxon>
        <taxon>Sutterella</taxon>
    </lineage>
</organism>
<dbReference type="AlphaFoldDB" id="S3BGJ9"/>
<dbReference type="InterPro" id="IPR023205">
    <property type="entry name" value="DsbA/DsbL"/>
</dbReference>
<gene>
    <name evidence="3" type="ORF">HMPREF1476_01763</name>
</gene>
<dbReference type="InterPro" id="IPR036249">
    <property type="entry name" value="Thioredoxin-like_sf"/>
</dbReference>
<dbReference type="Gene3D" id="3.40.30.10">
    <property type="entry name" value="Glutaredoxin"/>
    <property type="match status" value="1"/>
</dbReference>
<dbReference type="PATRIC" id="fig|1203554.3.peg.1848"/>
<dbReference type="Proteomes" id="UP000014400">
    <property type="component" value="Unassembled WGS sequence"/>
</dbReference>
<evidence type="ECO:0000313" key="3">
    <source>
        <dbReference type="EMBL" id="EPD98470.1"/>
    </source>
</evidence>
<dbReference type="HOGENOM" id="CLU_088255_3_1_4"/>
<reference evidence="3 4" key="1">
    <citation type="submission" date="2013-04" db="EMBL/GenBank/DDBJ databases">
        <title>The Genome Sequence of Sutterella wadsworthensis HGA0223.</title>
        <authorList>
            <consortium name="The Broad Institute Genomics Platform"/>
            <person name="Earl A."/>
            <person name="Ward D."/>
            <person name="Feldgarden M."/>
            <person name="Gevers D."/>
            <person name="Schmidt T.M."/>
            <person name="Dover J."/>
            <person name="Dai D."/>
            <person name="Walker B."/>
            <person name="Young S."/>
            <person name="Zeng Q."/>
            <person name="Gargeya S."/>
            <person name="Fitzgerald M."/>
            <person name="Haas B."/>
            <person name="Abouelleil A."/>
            <person name="Allen A.W."/>
            <person name="Alvarado L."/>
            <person name="Arachchi H.M."/>
            <person name="Berlin A.M."/>
            <person name="Chapman S.B."/>
            <person name="Gainer-Dewar J."/>
            <person name="Goldberg J."/>
            <person name="Griggs A."/>
            <person name="Gujja S."/>
            <person name="Hansen M."/>
            <person name="Howarth C."/>
            <person name="Imamovic A."/>
            <person name="Ireland A."/>
            <person name="Larimer J."/>
            <person name="McCowan C."/>
            <person name="Murphy C."/>
            <person name="Pearson M."/>
            <person name="Poon T.W."/>
            <person name="Priest M."/>
            <person name="Roberts A."/>
            <person name="Saif S."/>
            <person name="Shea T."/>
            <person name="Sisk P."/>
            <person name="Sykes S."/>
            <person name="Wortman J."/>
            <person name="Nusbaum C."/>
            <person name="Birren B."/>
        </authorList>
    </citation>
    <scope>NUCLEOTIDE SEQUENCE [LARGE SCALE GENOMIC DNA]</scope>
    <source>
        <strain evidence="3 4">HGA0223</strain>
    </source>
</reference>
<proteinExistence type="predicted"/>
<evidence type="ECO:0000256" key="2">
    <source>
        <dbReference type="SAM" id="SignalP"/>
    </source>
</evidence>
<dbReference type="PANTHER" id="PTHR35891">
    <property type="entry name" value="THIOL:DISULFIDE INTERCHANGE PROTEIN DSBA"/>
    <property type="match status" value="1"/>
</dbReference>
<sequence length="222" mass="24442">MLRRTFIASAVLFATAAAAPAAFAFTEGKDADYITLEKPLPGGEGKLVKVWSYDCPFCFKFDVGVDPKMVPLAEKATGLKFDMVHIETKGKYGRAGSELFAWCQLRDKAAGITDWEDPKSIFKKAKDAIYKAYHRQGERWASGEAAFLKTGLDAIGATAEEFEAARKTPEVQQLADSWKPSYDVAKIQGIPAYVVNGKYLIMTKSIRSVQGLVDLITELSKK</sequence>
<dbReference type="CDD" id="cd03019">
    <property type="entry name" value="DsbA_DsbA"/>
    <property type="match status" value="1"/>
</dbReference>
<dbReference type="EMBL" id="ATCF01000024">
    <property type="protein sequence ID" value="EPD98470.1"/>
    <property type="molecule type" value="Genomic_DNA"/>
</dbReference>
<feature type="chain" id="PRO_5004517809" description="Thiol:disulfide interchange protein" evidence="2">
    <location>
        <begin position="25"/>
        <end position="222"/>
    </location>
</feature>
<keyword evidence="4" id="KW-1185">Reference proteome</keyword>
<evidence type="ECO:0000313" key="4">
    <source>
        <dbReference type="Proteomes" id="UP000014400"/>
    </source>
</evidence>
<dbReference type="RefSeq" id="WP_005430369.1">
    <property type="nucleotide sequence ID" value="NZ_KE150480.1"/>
</dbReference>
<dbReference type="GeneID" id="64060576"/>
<comment type="caution">
    <text evidence="3">The sequence shown here is derived from an EMBL/GenBank/DDBJ whole genome shotgun (WGS) entry which is preliminary data.</text>
</comment>
<keyword evidence="1 2" id="KW-0732">Signal</keyword>
<evidence type="ECO:0000256" key="1">
    <source>
        <dbReference type="ARBA" id="ARBA00022729"/>
    </source>
</evidence>
<evidence type="ECO:0008006" key="5">
    <source>
        <dbReference type="Google" id="ProtNLM"/>
    </source>
</evidence>
<dbReference type="SUPFAM" id="SSF52833">
    <property type="entry name" value="Thioredoxin-like"/>
    <property type="match status" value="1"/>
</dbReference>
<dbReference type="InterPro" id="IPR050824">
    <property type="entry name" value="Thiol_disulfide_DsbA"/>
</dbReference>
<name>S3BGJ9_9BURK</name>
<dbReference type="PANTHER" id="PTHR35891:SF3">
    <property type="entry name" value="THIOL:DISULFIDE INTERCHANGE PROTEIN DSBL"/>
    <property type="match status" value="1"/>
</dbReference>
<dbReference type="eggNOG" id="COG1651">
    <property type="taxonomic scope" value="Bacteria"/>
</dbReference>
<feature type="signal peptide" evidence="2">
    <location>
        <begin position="1"/>
        <end position="24"/>
    </location>
</feature>
<dbReference type="STRING" id="1203554.HMPREF1476_01763"/>